<dbReference type="GO" id="GO:0008233">
    <property type="term" value="F:peptidase activity"/>
    <property type="evidence" value="ECO:0007669"/>
    <property type="project" value="UniProtKB-KW"/>
</dbReference>
<dbReference type="CDD" id="cd02947">
    <property type="entry name" value="TRX_family"/>
    <property type="match status" value="1"/>
</dbReference>
<dbReference type="SMART" id="SM01179">
    <property type="entry name" value="DUF862"/>
    <property type="match status" value="1"/>
</dbReference>
<evidence type="ECO:0000259" key="5">
    <source>
        <dbReference type="PROSITE" id="PS51396"/>
    </source>
</evidence>
<sequence length="632" mass="69646">TLRYNPGRHLSLRPLLTVFTAVLLPLRRIAYNNLHIFLFACSVAPRKSAYRHRMDVHLLVYDLSRGLARQMSTALLGFQLDAIYHTSIELGGREYVYDGGIIAITPGSSHLGQAMQKLHLGTTNLPMDVIEEYLDSIRPIFTLEAYDLFRHNCNNFTDSFSNFLVGRGIPGHITSMPQAVMDSPMGRMILPQLTQGVNGGGSNGSILGLEQTAQASARNGSGPKNSVKMVTGQDELSRLLESAKQSCAVIFFTSATCPPCKVLYPVYDQLAEEHGDRATFIKVEISQPRATLIAQQFSIKATPTFVTLLKGEEENRWTGADQACLRGNVQLLVQMAYPVHPHERLRLPSFSNPNVKPVLFPKVPPMAKLAVKMGEGLAEKPQVRALTHFIESRNTVGPQDAVIPDMSQLSGLVQDSIAQLPAEILFTIVDLFRCALVDPRVSGYFAEETEHETVRSILEFVNEQTSCPYALRLVTLQLGCNLFSTPLFPEEMLRNTALRMPIIQLISSSFLDDSHNNVRVAASSLLFNLALADRQSRGKDFKANLPEEDQVELAASVVEAIGQEEKSLEALQGMLSALGHLVYGTDLDGELADLLRALDAQGTISAKRKTFPKERLVAEVADELLGKGLRRP</sequence>
<comment type="caution">
    <text evidence="7">The sequence shown here is derived from an EMBL/GenBank/DDBJ whole genome shotgun (WGS) entry which is preliminary data.</text>
</comment>
<evidence type="ECO:0000256" key="2">
    <source>
        <dbReference type="ARBA" id="ARBA00022670"/>
    </source>
</evidence>
<evidence type="ECO:0000259" key="6">
    <source>
        <dbReference type="PROSITE" id="PS51858"/>
    </source>
</evidence>
<feature type="non-terminal residue" evidence="7">
    <location>
        <position position="1"/>
    </location>
</feature>
<dbReference type="STRING" id="94208.A0A2S4L9T4"/>
<dbReference type="OrthoDB" id="21221at2759"/>
<evidence type="ECO:0000256" key="1">
    <source>
        <dbReference type="ARBA" id="ARBA00008140"/>
    </source>
</evidence>
<feature type="domain" description="PUL" evidence="5">
    <location>
        <begin position="350"/>
        <end position="627"/>
    </location>
</feature>
<gene>
    <name evidence="7" type="ORF">TPAR_00594</name>
</gene>
<evidence type="ECO:0000259" key="4">
    <source>
        <dbReference type="PROSITE" id="PS51352"/>
    </source>
</evidence>
<dbReference type="PROSITE" id="PS00194">
    <property type="entry name" value="THIOREDOXIN_1"/>
    <property type="match status" value="1"/>
</dbReference>
<dbReference type="PROSITE" id="PS51858">
    <property type="entry name" value="PPPDE"/>
    <property type="match status" value="1"/>
</dbReference>
<proteinExistence type="inferred from homology"/>
<dbReference type="GO" id="GO:0070646">
    <property type="term" value="P:protein modification by small protein removal"/>
    <property type="evidence" value="ECO:0007669"/>
    <property type="project" value="TreeGrafter"/>
</dbReference>
<keyword evidence="2" id="KW-0645">Protease</keyword>
<dbReference type="InterPro" id="IPR017937">
    <property type="entry name" value="Thioredoxin_CS"/>
</dbReference>
<name>A0A2S4L9T4_9HYPO</name>
<comment type="similarity">
    <text evidence="1">Belongs to the DeSI family.</text>
</comment>
<dbReference type="InterPro" id="IPR042266">
    <property type="entry name" value="PPPDE_sf"/>
</dbReference>
<dbReference type="InterPro" id="IPR013766">
    <property type="entry name" value="Thioredoxin_domain"/>
</dbReference>
<evidence type="ECO:0000313" key="7">
    <source>
        <dbReference type="EMBL" id="POR39203.1"/>
    </source>
</evidence>
<dbReference type="InterPro" id="IPR013535">
    <property type="entry name" value="PUL_dom"/>
</dbReference>
<dbReference type="Gene3D" id="3.90.1720.30">
    <property type="entry name" value="PPPDE domains"/>
    <property type="match status" value="1"/>
</dbReference>
<organism evidence="7 8">
    <name type="scientific">Tolypocladium paradoxum</name>
    <dbReference type="NCBI Taxonomy" id="94208"/>
    <lineage>
        <taxon>Eukaryota</taxon>
        <taxon>Fungi</taxon>
        <taxon>Dikarya</taxon>
        <taxon>Ascomycota</taxon>
        <taxon>Pezizomycotina</taxon>
        <taxon>Sordariomycetes</taxon>
        <taxon>Hypocreomycetidae</taxon>
        <taxon>Hypocreales</taxon>
        <taxon>Ophiocordycipitaceae</taxon>
        <taxon>Tolypocladium</taxon>
    </lineage>
</organism>
<dbReference type="Gene3D" id="3.40.30.10">
    <property type="entry name" value="Glutaredoxin"/>
    <property type="match status" value="1"/>
</dbReference>
<dbReference type="EMBL" id="PKSG01000059">
    <property type="protein sequence ID" value="POR39203.1"/>
    <property type="molecule type" value="Genomic_DNA"/>
</dbReference>
<feature type="domain" description="Thioredoxin" evidence="4">
    <location>
        <begin position="216"/>
        <end position="360"/>
    </location>
</feature>
<feature type="domain" description="PPPDE" evidence="6">
    <location>
        <begin position="54"/>
        <end position="194"/>
    </location>
</feature>
<dbReference type="Pfam" id="PF05903">
    <property type="entry name" value="Peptidase_C97"/>
    <property type="match status" value="1"/>
</dbReference>
<dbReference type="Gene3D" id="1.25.10.10">
    <property type="entry name" value="Leucine-rich Repeat Variant"/>
    <property type="match status" value="1"/>
</dbReference>
<dbReference type="PANTHER" id="PTHR12378:SF7">
    <property type="entry name" value="DESUMOYLATING ISOPEPTIDASE 1"/>
    <property type="match status" value="1"/>
</dbReference>
<accession>A0A2S4L9T4</accession>
<dbReference type="PROSITE" id="PS51396">
    <property type="entry name" value="PUL"/>
    <property type="match status" value="1"/>
</dbReference>
<dbReference type="AlphaFoldDB" id="A0A2S4L9T4"/>
<keyword evidence="8" id="KW-1185">Reference proteome</keyword>
<dbReference type="Pfam" id="PF08324">
    <property type="entry name" value="PUL"/>
    <property type="match status" value="1"/>
</dbReference>
<dbReference type="InterPro" id="IPR011989">
    <property type="entry name" value="ARM-like"/>
</dbReference>
<dbReference type="InterPro" id="IPR036249">
    <property type="entry name" value="Thioredoxin-like_sf"/>
</dbReference>
<dbReference type="PANTHER" id="PTHR12378">
    <property type="entry name" value="DESUMOYLATING ISOPEPTIDASE"/>
    <property type="match status" value="1"/>
</dbReference>
<dbReference type="Proteomes" id="UP000237481">
    <property type="component" value="Unassembled WGS sequence"/>
</dbReference>
<evidence type="ECO:0000313" key="8">
    <source>
        <dbReference type="Proteomes" id="UP000237481"/>
    </source>
</evidence>
<dbReference type="PROSITE" id="PS51352">
    <property type="entry name" value="THIOREDOXIN_2"/>
    <property type="match status" value="1"/>
</dbReference>
<reference evidence="7 8" key="1">
    <citation type="submission" date="2018-01" db="EMBL/GenBank/DDBJ databases">
        <title>Harnessing the power of phylogenomics to disentangle the directionality and signatures of interkingdom host jumping in the parasitic fungal genus Tolypocladium.</title>
        <authorList>
            <person name="Quandt C.A."/>
            <person name="Patterson W."/>
            <person name="Spatafora J.W."/>
        </authorList>
    </citation>
    <scope>NUCLEOTIDE SEQUENCE [LARGE SCALE GENOMIC DNA]</scope>
    <source>
        <strain evidence="7 8">NRBC 100945</strain>
    </source>
</reference>
<protein>
    <submittedName>
        <fullName evidence="7">Desumoylating isopeptidase 1</fullName>
    </submittedName>
</protein>
<dbReference type="Pfam" id="PF00085">
    <property type="entry name" value="Thioredoxin"/>
    <property type="match status" value="1"/>
</dbReference>
<dbReference type="GO" id="GO:0006508">
    <property type="term" value="P:proteolysis"/>
    <property type="evidence" value="ECO:0007669"/>
    <property type="project" value="UniProtKB-KW"/>
</dbReference>
<dbReference type="SUPFAM" id="SSF52833">
    <property type="entry name" value="Thioredoxin-like"/>
    <property type="match status" value="1"/>
</dbReference>
<evidence type="ECO:0000256" key="3">
    <source>
        <dbReference type="ARBA" id="ARBA00022801"/>
    </source>
</evidence>
<dbReference type="InterPro" id="IPR008580">
    <property type="entry name" value="PPPDE_dom"/>
</dbReference>
<keyword evidence="3" id="KW-0378">Hydrolase</keyword>